<evidence type="ECO:0000313" key="2">
    <source>
        <dbReference type="EMBL" id="MBR0559508.1"/>
    </source>
</evidence>
<dbReference type="EMBL" id="JAGRQH010000003">
    <property type="protein sequence ID" value="MBR0559508.1"/>
    <property type="molecule type" value="Genomic_DNA"/>
</dbReference>
<dbReference type="Proteomes" id="UP000677812">
    <property type="component" value="Unassembled WGS sequence"/>
</dbReference>
<name>A0ABS5E7N5_9PROT</name>
<sequence length="588" mass="64054">MPGKRMTMALLDQNGRPFPSAALQRPAAPATMVGMRPAAVSTPIAGLNPASLGGLMRAADMGDSLAWHLIAAEIERRDLHYLGVLGTRKRSVSQLPITVTPGDESKRGQKIADFVRDWVNTGLLRHSLFDMLDAIGKGFSVMEIDWALAPGNNRPRDLLFKPQRWFEVSYQDGETIMLRSEDGASQVPGIPGGPPLFGFDDMVAQKFVIHKHPSWSGLTIQSGLTRAVAWAVMFKMFTLRDWSIFVQNYGLPMRIGTYGPESSEEDRDVLWQAVTDIAGSCAAIIPKGMEVNFIEPKGGAGSHELHLSRIRWFDDQISKAVLGQTGTADSHQGAHASSKTHRLVQEDIERADALLLSHTICQQIVQPMVDFSFGPQAQYPIVAIGRPDEPTLQELMQAIQYAGPQGWKVRAQDLYDRYALTPPEEGDVVVGQTAAAQPVEPPQDVPPTVKPAKISPGSVVPPSVKQPSSAQQQPQVMGEGQAEQTALHVQLGQLLEQHVQAEGPELVALMTQRLARDAASGLRAITAAARDAVERASSFDDLERRLRRLNLPDDAFAEAMAQGIAISQLAGQAQMLGQMTSGRMTRRD</sequence>
<feature type="compositionally biased region" description="Low complexity" evidence="1">
    <location>
        <begin position="456"/>
        <end position="476"/>
    </location>
</feature>
<feature type="region of interest" description="Disordered" evidence="1">
    <location>
        <begin position="456"/>
        <end position="479"/>
    </location>
</feature>
<proteinExistence type="predicted"/>
<evidence type="ECO:0000256" key="1">
    <source>
        <dbReference type="SAM" id="MobiDB-lite"/>
    </source>
</evidence>
<gene>
    <name evidence="2" type="ORF">KB213_05490</name>
</gene>
<dbReference type="InterPro" id="IPR009279">
    <property type="entry name" value="Portal_Mu"/>
</dbReference>
<accession>A0ABS5E7N5</accession>
<dbReference type="Pfam" id="PF06074">
    <property type="entry name" value="Portal_Mu"/>
    <property type="match status" value="1"/>
</dbReference>
<evidence type="ECO:0000313" key="3">
    <source>
        <dbReference type="Proteomes" id="UP000677812"/>
    </source>
</evidence>
<reference evidence="2 3" key="1">
    <citation type="submission" date="2021-04" db="EMBL/GenBank/DDBJ databases">
        <title>The complete genome sequence of Neokomagataea sp. TBRC 2177.</title>
        <authorList>
            <person name="Charoenyingcharoen P."/>
            <person name="Yukphan P."/>
        </authorList>
    </citation>
    <scope>NUCLEOTIDE SEQUENCE [LARGE SCALE GENOMIC DNA]</scope>
    <source>
        <strain evidence="2 3">TBRC 2177</strain>
    </source>
</reference>
<keyword evidence="3" id="KW-1185">Reference proteome</keyword>
<organism evidence="2 3">
    <name type="scientific">Neokomagataea anthophila</name>
    <dbReference type="NCBI Taxonomy" id="2826925"/>
    <lineage>
        <taxon>Bacteria</taxon>
        <taxon>Pseudomonadati</taxon>
        <taxon>Pseudomonadota</taxon>
        <taxon>Alphaproteobacteria</taxon>
        <taxon>Acetobacterales</taxon>
        <taxon>Acetobacteraceae</taxon>
        <taxon>Neokomagataea</taxon>
    </lineage>
</organism>
<comment type="caution">
    <text evidence="2">The sequence shown here is derived from an EMBL/GenBank/DDBJ whole genome shotgun (WGS) entry which is preliminary data.</text>
</comment>
<protein>
    <submittedName>
        <fullName evidence="2">DUF935 family protein</fullName>
    </submittedName>
</protein>